<comment type="caution">
    <text evidence="1">The sequence shown here is derived from an EMBL/GenBank/DDBJ whole genome shotgun (WGS) entry which is preliminary data.</text>
</comment>
<protein>
    <submittedName>
        <fullName evidence="1">13172_t:CDS:1</fullName>
    </submittedName>
</protein>
<accession>A0ACA9RAR9</accession>
<evidence type="ECO:0000313" key="1">
    <source>
        <dbReference type="EMBL" id="CAG8783621.1"/>
    </source>
</evidence>
<dbReference type="EMBL" id="CAJVPT010073983">
    <property type="protein sequence ID" value="CAG8783621.1"/>
    <property type="molecule type" value="Genomic_DNA"/>
</dbReference>
<keyword evidence="2" id="KW-1185">Reference proteome</keyword>
<dbReference type="Proteomes" id="UP000789525">
    <property type="component" value="Unassembled WGS sequence"/>
</dbReference>
<feature type="non-terminal residue" evidence="1">
    <location>
        <position position="1"/>
    </location>
</feature>
<reference evidence="1" key="1">
    <citation type="submission" date="2021-06" db="EMBL/GenBank/DDBJ databases">
        <authorList>
            <person name="Kallberg Y."/>
            <person name="Tangrot J."/>
            <person name="Rosling A."/>
        </authorList>
    </citation>
    <scope>NUCLEOTIDE SEQUENCE</scope>
    <source>
        <strain evidence="1">CL356</strain>
    </source>
</reference>
<sequence length="73" mass="8432">NMQNSILSRVVDVSSAIYYDPEVFCFGDDELNLVFEVSDRYPYISGSSHYSNIHEIPIRTDGEFEIADYELFV</sequence>
<gene>
    <name evidence="1" type="ORF">ACOLOM_LOCUS14439</name>
</gene>
<evidence type="ECO:0000313" key="2">
    <source>
        <dbReference type="Proteomes" id="UP000789525"/>
    </source>
</evidence>
<feature type="non-terminal residue" evidence="1">
    <location>
        <position position="73"/>
    </location>
</feature>
<name>A0ACA9RAR9_9GLOM</name>
<organism evidence="1 2">
    <name type="scientific">Acaulospora colombiana</name>
    <dbReference type="NCBI Taxonomy" id="27376"/>
    <lineage>
        <taxon>Eukaryota</taxon>
        <taxon>Fungi</taxon>
        <taxon>Fungi incertae sedis</taxon>
        <taxon>Mucoromycota</taxon>
        <taxon>Glomeromycotina</taxon>
        <taxon>Glomeromycetes</taxon>
        <taxon>Diversisporales</taxon>
        <taxon>Acaulosporaceae</taxon>
        <taxon>Acaulospora</taxon>
    </lineage>
</organism>
<proteinExistence type="predicted"/>